<evidence type="ECO:0000259" key="3">
    <source>
        <dbReference type="PROSITE" id="PS50835"/>
    </source>
</evidence>
<keyword evidence="2" id="KW-0472">Membrane</keyword>
<reference evidence="4" key="3">
    <citation type="submission" date="2025-09" db="UniProtKB">
        <authorList>
            <consortium name="Ensembl"/>
        </authorList>
    </citation>
    <scope>IDENTIFICATION</scope>
</reference>
<dbReference type="Gene3D" id="2.60.40.10">
    <property type="entry name" value="Immunoglobulins"/>
    <property type="match status" value="1"/>
</dbReference>
<evidence type="ECO:0000313" key="4">
    <source>
        <dbReference type="Ensembl" id="ENSPFOP00000022977.1"/>
    </source>
</evidence>
<dbReference type="GeneTree" id="ENSGT01130000279889"/>
<organism evidence="4 5">
    <name type="scientific">Poecilia formosa</name>
    <name type="common">Amazon molly</name>
    <name type="synonym">Limia formosa</name>
    <dbReference type="NCBI Taxonomy" id="48698"/>
    <lineage>
        <taxon>Eukaryota</taxon>
        <taxon>Metazoa</taxon>
        <taxon>Chordata</taxon>
        <taxon>Craniata</taxon>
        <taxon>Vertebrata</taxon>
        <taxon>Euteleostomi</taxon>
        <taxon>Actinopterygii</taxon>
        <taxon>Neopterygii</taxon>
        <taxon>Teleostei</taxon>
        <taxon>Neoteleostei</taxon>
        <taxon>Acanthomorphata</taxon>
        <taxon>Ovalentaria</taxon>
        <taxon>Atherinomorphae</taxon>
        <taxon>Cyprinodontiformes</taxon>
        <taxon>Poeciliidae</taxon>
        <taxon>Poeciliinae</taxon>
        <taxon>Poecilia</taxon>
    </lineage>
</organism>
<dbReference type="Proteomes" id="UP000028760">
    <property type="component" value="Unassembled WGS sequence"/>
</dbReference>
<dbReference type="Ensembl" id="ENSPFOT00000027527.1">
    <property type="protein sequence ID" value="ENSPFOP00000022977.1"/>
    <property type="gene ID" value="ENSPFOG00000022571.1"/>
</dbReference>
<dbReference type="PROSITE" id="PS00290">
    <property type="entry name" value="IG_MHC"/>
    <property type="match status" value="1"/>
</dbReference>
<dbReference type="PROSITE" id="PS50835">
    <property type="entry name" value="IG_LIKE"/>
    <property type="match status" value="1"/>
</dbReference>
<reference evidence="5" key="1">
    <citation type="submission" date="2013-10" db="EMBL/GenBank/DDBJ databases">
        <authorList>
            <person name="Schartl M."/>
            <person name="Warren W."/>
        </authorList>
    </citation>
    <scope>NUCLEOTIDE SEQUENCE [LARGE SCALE GENOMIC DNA]</scope>
    <source>
        <strain evidence="5">female</strain>
    </source>
</reference>
<dbReference type="InterPro" id="IPR036179">
    <property type="entry name" value="Ig-like_dom_sf"/>
</dbReference>
<keyword evidence="5" id="KW-1185">Reference proteome</keyword>
<dbReference type="InterPro" id="IPR007110">
    <property type="entry name" value="Ig-like_dom"/>
</dbReference>
<protein>
    <recommendedName>
        <fullName evidence="3">Ig-like domain-containing protein</fullName>
    </recommendedName>
</protein>
<feature type="transmembrane region" description="Helical" evidence="2">
    <location>
        <begin position="163"/>
        <end position="185"/>
    </location>
</feature>
<feature type="domain" description="Ig-like" evidence="3">
    <location>
        <begin position="21"/>
        <end position="118"/>
    </location>
</feature>
<dbReference type="SMART" id="SM00407">
    <property type="entry name" value="IGc1"/>
    <property type="match status" value="1"/>
</dbReference>
<keyword evidence="2" id="KW-0812">Transmembrane</keyword>
<keyword evidence="1" id="KW-0393">Immunoglobulin domain</keyword>
<dbReference type="InterPro" id="IPR013783">
    <property type="entry name" value="Ig-like_fold"/>
</dbReference>
<dbReference type="Pfam" id="PF07654">
    <property type="entry name" value="C1-set"/>
    <property type="match status" value="1"/>
</dbReference>
<reference evidence="4" key="2">
    <citation type="submission" date="2025-08" db="UniProtKB">
        <authorList>
            <consortium name="Ensembl"/>
        </authorList>
    </citation>
    <scope>IDENTIFICATION</scope>
</reference>
<evidence type="ECO:0000256" key="2">
    <source>
        <dbReference type="SAM" id="Phobius"/>
    </source>
</evidence>
<accession>A0A096LUY6</accession>
<proteinExistence type="predicted"/>
<name>A0A096LUY6_POEFO</name>
<dbReference type="EMBL" id="AYCK01022190">
    <property type="status" value="NOT_ANNOTATED_CDS"/>
    <property type="molecule type" value="Genomic_DNA"/>
</dbReference>
<dbReference type="InterPro" id="IPR003597">
    <property type="entry name" value="Ig_C1-set"/>
</dbReference>
<evidence type="ECO:0000313" key="5">
    <source>
        <dbReference type="Proteomes" id="UP000028760"/>
    </source>
</evidence>
<evidence type="ECO:0000256" key="1">
    <source>
        <dbReference type="ARBA" id="ARBA00023319"/>
    </source>
</evidence>
<sequence length="187" mass="21269">YLVFGTGTKLYVTDARKRQDPEVSLYSAVSGLQPDRKEPLLCVASGMFPPVIRFTWKRKKEDGKEEVLPAGAEQLEIRESDRFSSIRMVDPDPQHTYEYHCSVQHEGGAKESRSQKVKVESVSSKTVFSKTYRETDQIINQSINFTPVTEEILNNKITQVKQLLFLIYSLLIAKSLLYFCGLSLISV</sequence>
<dbReference type="InterPro" id="IPR003006">
    <property type="entry name" value="Ig/MHC_CS"/>
</dbReference>
<dbReference type="SUPFAM" id="SSF48726">
    <property type="entry name" value="Immunoglobulin"/>
    <property type="match status" value="1"/>
</dbReference>
<keyword evidence="2" id="KW-1133">Transmembrane helix</keyword>
<dbReference type="AlphaFoldDB" id="A0A096LUY6"/>